<keyword evidence="2" id="KW-1185">Reference proteome</keyword>
<evidence type="ECO:0008006" key="3">
    <source>
        <dbReference type="Google" id="ProtNLM"/>
    </source>
</evidence>
<organism evidence="1 2">
    <name type="scientific">Heterodera trifolii</name>
    <dbReference type="NCBI Taxonomy" id="157864"/>
    <lineage>
        <taxon>Eukaryota</taxon>
        <taxon>Metazoa</taxon>
        <taxon>Ecdysozoa</taxon>
        <taxon>Nematoda</taxon>
        <taxon>Chromadorea</taxon>
        <taxon>Rhabditida</taxon>
        <taxon>Tylenchina</taxon>
        <taxon>Tylenchomorpha</taxon>
        <taxon>Tylenchoidea</taxon>
        <taxon>Heteroderidae</taxon>
        <taxon>Heteroderinae</taxon>
        <taxon>Heterodera</taxon>
    </lineage>
</organism>
<dbReference type="Proteomes" id="UP001620626">
    <property type="component" value="Unassembled WGS sequence"/>
</dbReference>
<evidence type="ECO:0000313" key="1">
    <source>
        <dbReference type="EMBL" id="KAL3102476.1"/>
    </source>
</evidence>
<protein>
    <recommendedName>
        <fullName evidence="3">MULE transposase domain-containing protein</fullName>
    </recommendedName>
</protein>
<dbReference type="Gene3D" id="2.20.25.240">
    <property type="match status" value="1"/>
</dbReference>
<accession>A0ABD2KHW0</accession>
<name>A0ABD2KHW0_9BILA</name>
<dbReference type="AlphaFoldDB" id="A0ABD2KHW0"/>
<comment type="caution">
    <text evidence="1">The sequence shown here is derived from an EMBL/GenBank/DDBJ whole genome shotgun (WGS) entry which is preliminary data.</text>
</comment>
<proteinExistence type="predicted"/>
<gene>
    <name evidence="1" type="ORF">niasHT_025658</name>
</gene>
<reference evidence="1 2" key="1">
    <citation type="submission" date="2024-10" db="EMBL/GenBank/DDBJ databases">
        <authorList>
            <person name="Kim D."/>
        </authorList>
    </citation>
    <scope>NUCLEOTIDE SEQUENCE [LARGE SCALE GENOMIC DNA]</scope>
    <source>
        <strain evidence="1">BH-2024</strain>
    </source>
</reference>
<sequence length="772" mass="88170">MVDEEAFLAFVKGPAAFEQFCADKEITSAQSKQMLAQIYGTHLGLLYRMRKQWQSAYANAKIQNANERSFFLKCLDVLYEYLSREHIGHSTAVKPFYGYSTAGCCGTGCYTVFDDIKGLARVSKIYLIGHLARTMTNGWKTYPLKEPKKLVDQANSLLNQVKEGNVGANSATEWIQKNAIGILCDRKFELKMDESFQKLQNKFCDSLKKGNFQNLKEILQTTKIEKKTFDKSQMDKALAKDQILNDNNKRILEQLLNHSSKLIKVHEILIGELQQKPYGFIGRRKKRANDGVLNFDIEKGANGVEEGANNNARHLYTFDRASADGTTKFWRCEIKDICKGRIWTNLDDKFIRLVSPHTCPANAANVEAQKVKTVIKLRALATYEPPAVIRSEALQNVPSPAGLLVTQNSSRQIVKRARHEVNAAPAVPQSVDQLIVPPAYRTYKPIEGDEEQFLLGDSGVYYEAGNENPQRILLFGRASFGRWADRMRVFRRRHILIGTANVLPNLHNFGQSQASYERMYELLRQAWPTFSPSSFTIDFETAARNATVNAFPGCAINFCFFHFVRNLQKKIKEQSLWQRYCTDTVFAETVRMLTSVAFLPLSDIRTAVIALDTEFGNVAALRPLIDWLLNNYIGQPRPNGTWSQPLFPPEQWNVYTRTLNGEARTNNHAEAEHHRLQGAFNCRHTSIWHFIDVLRREQKGTDAKYASFLAGLEPPQKAKKYQAADDRLFYLVQNYNPVNPNNDNDHNYHINPNYHIILEFLRGISRNYHMNP</sequence>
<evidence type="ECO:0000313" key="2">
    <source>
        <dbReference type="Proteomes" id="UP001620626"/>
    </source>
</evidence>
<dbReference type="EMBL" id="JBICBT010000756">
    <property type="protein sequence ID" value="KAL3102476.1"/>
    <property type="molecule type" value="Genomic_DNA"/>
</dbReference>